<dbReference type="SMART" id="SM00260">
    <property type="entry name" value="CheW"/>
    <property type="match status" value="1"/>
</dbReference>
<dbReference type="KEGG" id="gtl:EP073_03310"/>
<dbReference type="InterPro" id="IPR039315">
    <property type="entry name" value="CheW"/>
</dbReference>
<keyword evidence="3" id="KW-1185">Reference proteome</keyword>
<evidence type="ECO:0000259" key="1">
    <source>
        <dbReference type="PROSITE" id="PS50851"/>
    </source>
</evidence>
<evidence type="ECO:0000313" key="3">
    <source>
        <dbReference type="Proteomes" id="UP000287502"/>
    </source>
</evidence>
<dbReference type="EMBL" id="CP035108">
    <property type="protein sequence ID" value="QAR32463.1"/>
    <property type="molecule type" value="Genomic_DNA"/>
</dbReference>
<dbReference type="RefSeq" id="WP_128465750.1">
    <property type="nucleotide sequence ID" value="NZ_CP035108.1"/>
</dbReference>
<dbReference type="Gene3D" id="2.40.50.180">
    <property type="entry name" value="CheA-289, Domain 4"/>
    <property type="match status" value="1"/>
</dbReference>
<dbReference type="PROSITE" id="PS50851">
    <property type="entry name" value="CHEW"/>
    <property type="match status" value="1"/>
</dbReference>
<organism evidence="2 3">
    <name type="scientific">Geovibrio thiophilus</name>
    <dbReference type="NCBI Taxonomy" id="139438"/>
    <lineage>
        <taxon>Bacteria</taxon>
        <taxon>Pseudomonadati</taxon>
        <taxon>Deferribacterota</taxon>
        <taxon>Deferribacteres</taxon>
        <taxon>Deferribacterales</taxon>
        <taxon>Geovibrionaceae</taxon>
        <taxon>Geovibrio</taxon>
    </lineage>
</organism>
<sequence length="165" mass="18072">MSESINDTGSCQVLTFKMGEEVFGVNIMSVREVLDYTNVTKVPQTPDFMRGVINLRGNVVPVIDLKLKFGMSATERTVNTCIIIVEVSLDGESAILGALADSVQEVVDFEKEFIEPAPRIGTQLNTEFIQGMAKKGEGFVIILNINKVFSADELNMYSGLQENAS</sequence>
<dbReference type="AlphaFoldDB" id="A0A3R5V060"/>
<dbReference type="OrthoDB" id="9790406at2"/>
<dbReference type="Proteomes" id="UP000287502">
    <property type="component" value="Chromosome"/>
</dbReference>
<dbReference type="SUPFAM" id="SSF50341">
    <property type="entry name" value="CheW-like"/>
    <property type="match status" value="1"/>
</dbReference>
<dbReference type="InterPro" id="IPR036061">
    <property type="entry name" value="CheW-like_dom_sf"/>
</dbReference>
<dbReference type="GO" id="GO:0006935">
    <property type="term" value="P:chemotaxis"/>
    <property type="evidence" value="ECO:0007669"/>
    <property type="project" value="InterPro"/>
</dbReference>
<dbReference type="Pfam" id="PF01584">
    <property type="entry name" value="CheW"/>
    <property type="match status" value="1"/>
</dbReference>
<dbReference type="GO" id="GO:0007165">
    <property type="term" value="P:signal transduction"/>
    <property type="evidence" value="ECO:0007669"/>
    <property type="project" value="InterPro"/>
</dbReference>
<evidence type="ECO:0000313" key="2">
    <source>
        <dbReference type="EMBL" id="QAR32463.1"/>
    </source>
</evidence>
<accession>A0A3R5V060</accession>
<protein>
    <submittedName>
        <fullName evidence="2">Chemotaxis protein CheW</fullName>
    </submittedName>
</protein>
<dbReference type="CDD" id="cd00732">
    <property type="entry name" value="CheW"/>
    <property type="match status" value="1"/>
</dbReference>
<reference evidence="2 3" key="1">
    <citation type="submission" date="2019-01" db="EMBL/GenBank/DDBJ databases">
        <title>Geovibrio thiophilus DSM 11263, complete genome.</title>
        <authorList>
            <person name="Spring S."/>
            <person name="Bunk B."/>
            <person name="Sproer C."/>
        </authorList>
    </citation>
    <scope>NUCLEOTIDE SEQUENCE [LARGE SCALE GENOMIC DNA]</scope>
    <source>
        <strain evidence="2 3">DSM 11263</strain>
    </source>
</reference>
<dbReference type="InterPro" id="IPR002545">
    <property type="entry name" value="CheW-lke_dom"/>
</dbReference>
<proteinExistence type="predicted"/>
<dbReference type="PANTHER" id="PTHR22617:SF41">
    <property type="entry name" value="CHEMOTAXIS SIGNAL TRANSDUCTION SYSTEM ADAPTOR PROTEIN CHEW"/>
    <property type="match status" value="1"/>
</dbReference>
<gene>
    <name evidence="2" type="ORF">EP073_03310</name>
</gene>
<dbReference type="PANTHER" id="PTHR22617">
    <property type="entry name" value="CHEMOTAXIS SENSOR HISTIDINE KINASE-RELATED"/>
    <property type="match status" value="1"/>
</dbReference>
<dbReference type="GO" id="GO:0005829">
    <property type="term" value="C:cytosol"/>
    <property type="evidence" value="ECO:0007669"/>
    <property type="project" value="TreeGrafter"/>
</dbReference>
<dbReference type="Gene3D" id="2.30.30.40">
    <property type="entry name" value="SH3 Domains"/>
    <property type="match status" value="1"/>
</dbReference>
<feature type="domain" description="CheW-like" evidence="1">
    <location>
        <begin position="10"/>
        <end position="154"/>
    </location>
</feature>
<name>A0A3R5V060_9BACT</name>